<accession>A0A9P4Q8K5</accession>
<dbReference type="PANTHER" id="PTHR46140">
    <property type="entry name" value="VACUOLAR TRANSPORTER CHAPERONE 1-RELATED"/>
    <property type="match status" value="1"/>
</dbReference>
<organism evidence="9 10">
    <name type="scientific">Polychaeton citri CBS 116435</name>
    <dbReference type="NCBI Taxonomy" id="1314669"/>
    <lineage>
        <taxon>Eukaryota</taxon>
        <taxon>Fungi</taxon>
        <taxon>Dikarya</taxon>
        <taxon>Ascomycota</taxon>
        <taxon>Pezizomycotina</taxon>
        <taxon>Dothideomycetes</taxon>
        <taxon>Dothideomycetidae</taxon>
        <taxon>Capnodiales</taxon>
        <taxon>Capnodiaceae</taxon>
        <taxon>Polychaeton</taxon>
    </lineage>
</organism>
<feature type="region of interest" description="Disordered" evidence="6">
    <location>
        <begin position="275"/>
        <end position="298"/>
    </location>
</feature>
<dbReference type="GO" id="GO:0000329">
    <property type="term" value="C:fungal-type vacuole membrane"/>
    <property type="evidence" value="ECO:0007669"/>
    <property type="project" value="TreeGrafter"/>
</dbReference>
<evidence type="ECO:0000313" key="10">
    <source>
        <dbReference type="Proteomes" id="UP000799441"/>
    </source>
</evidence>
<feature type="compositionally biased region" description="Polar residues" evidence="6">
    <location>
        <begin position="420"/>
        <end position="443"/>
    </location>
</feature>
<evidence type="ECO:0000256" key="2">
    <source>
        <dbReference type="ARBA" id="ARBA00022554"/>
    </source>
</evidence>
<keyword evidence="4 7" id="KW-1133">Transmembrane helix</keyword>
<evidence type="ECO:0000256" key="1">
    <source>
        <dbReference type="ARBA" id="ARBA00004128"/>
    </source>
</evidence>
<feature type="region of interest" description="Disordered" evidence="6">
    <location>
        <begin position="200"/>
        <end position="222"/>
    </location>
</feature>
<name>A0A9P4Q8K5_9PEZI</name>
<reference evidence="9" key="1">
    <citation type="journal article" date="2020" name="Stud. Mycol.">
        <title>101 Dothideomycetes genomes: a test case for predicting lifestyles and emergence of pathogens.</title>
        <authorList>
            <person name="Haridas S."/>
            <person name="Albert R."/>
            <person name="Binder M."/>
            <person name="Bloem J."/>
            <person name="Labutti K."/>
            <person name="Salamov A."/>
            <person name="Andreopoulos B."/>
            <person name="Baker S."/>
            <person name="Barry K."/>
            <person name="Bills G."/>
            <person name="Bluhm B."/>
            <person name="Cannon C."/>
            <person name="Castanera R."/>
            <person name="Culley D."/>
            <person name="Daum C."/>
            <person name="Ezra D."/>
            <person name="Gonzalez J."/>
            <person name="Henrissat B."/>
            <person name="Kuo A."/>
            <person name="Liang C."/>
            <person name="Lipzen A."/>
            <person name="Lutzoni F."/>
            <person name="Magnuson J."/>
            <person name="Mondo S."/>
            <person name="Nolan M."/>
            <person name="Ohm R."/>
            <person name="Pangilinan J."/>
            <person name="Park H.-J."/>
            <person name="Ramirez L."/>
            <person name="Alfaro M."/>
            <person name="Sun H."/>
            <person name="Tritt A."/>
            <person name="Yoshinaga Y."/>
            <person name="Zwiers L.-H."/>
            <person name="Turgeon B."/>
            <person name="Goodwin S."/>
            <person name="Spatafora J."/>
            <person name="Crous P."/>
            <person name="Grigoriev I."/>
        </authorList>
    </citation>
    <scope>NUCLEOTIDE SEQUENCE</scope>
    <source>
        <strain evidence="9">CBS 116435</strain>
    </source>
</reference>
<dbReference type="GO" id="GO:0007034">
    <property type="term" value="P:vacuolar transport"/>
    <property type="evidence" value="ECO:0007669"/>
    <property type="project" value="TreeGrafter"/>
</dbReference>
<dbReference type="OrthoDB" id="5588846at2759"/>
<feature type="compositionally biased region" description="Acidic residues" evidence="6">
    <location>
        <begin position="546"/>
        <end position="556"/>
    </location>
</feature>
<dbReference type="GO" id="GO:0042144">
    <property type="term" value="P:vacuole fusion, non-autophagic"/>
    <property type="evidence" value="ECO:0007669"/>
    <property type="project" value="TreeGrafter"/>
</dbReference>
<evidence type="ECO:0000259" key="8">
    <source>
        <dbReference type="PROSITE" id="PS51382"/>
    </source>
</evidence>
<sequence length="685" mass="75830">MKYGETLRQRSIPQWSHHNIDYDEIKHYIKEQTTHGKGKSVAIPGRGDEKLKHFENTLFDVLVDQHSRIDLFVRSKVGEIQRRLLHAKRQLELLRSKNYATDRRIPVRRLERYSRLENDVMKAGDEIKSLSRFVGAQRTALRKLIKKYKKWTGSKGLEDRVSDEVLSDPKGFTKLDLGPLLDLYSATLLSIRSLYENRMQQPTPDSLAKESSHGGTSTSTRLASEIVGGSKKSFDAAFAQVPVSEQGILATYFVHPDNVVELLMLLLEHTQHLTASRRNSSAEQDSPRPQSGGTSIDYNEEDVCCSRSRLVGLNNSSRDVLLTTLDEHLTNGSFDFPFSVLRVRKEGSQRSVLLSTLDKSHLAERVHDVPLGYKDIFGTFESTDASKPAWHSLLSQDIRRLPPPASSKPDDIASDGPGETSATQVSTSSGSVAGYTAGSTTAAEDSRPVVNPLPDLGETPPLRSFRKKRRRPYQDPASPGPASQRYWSEYDHPEQGEGDEDAYVIYIDPNEKSMLDRMLERLGGMFSSRRTAEQDPLLDGGMATPTEDEVSSDEEASISKTTRRGARFYGALAHNQPASLEGQHFQFAEPPKKRFMPQLTAICMVASVAILVVAYILAATGKHKYAKEVDAGVIFAIASSLVFAIMGVASMLGRSDLAWTAWAMSVGLLIADAVCCGGLLAWMLG</sequence>
<dbReference type="GO" id="GO:0016237">
    <property type="term" value="P:microautophagy"/>
    <property type="evidence" value="ECO:0007669"/>
    <property type="project" value="TreeGrafter"/>
</dbReference>
<feature type="compositionally biased region" description="Polar residues" evidence="6">
    <location>
        <begin position="276"/>
        <end position="297"/>
    </location>
</feature>
<keyword evidence="3 7" id="KW-0812">Transmembrane</keyword>
<gene>
    <name evidence="9" type="ORF">K431DRAFT_284840</name>
</gene>
<comment type="subcellular location">
    <subcellularLocation>
        <location evidence="1">Vacuole membrane</location>
        <topology evidence="1">Multi-pass membrane protein</topology>
    </subcellularLocation>
</comment>
<dbReference type="GO" id="GO:0006799">
    <property type="term" value="P:polyphosphate biosynthetic process"/>
    <property type="evidence" value="ECO:0007669"/>
    <property type="project" value="UniProtKB-ARBA"/>
</dbReference>
<keyword evidence="2" id="KW-0926">Vacuole</keyword>
<evidence type="ECO:0000256" key="6">
    <source>
        <dbReference type="SAM" id="MobiDB-lite"/>
    </source>
</evidence>
<evidence type="ECO:0000256" key="3">
    <source>
        <dbReference type="ARBA" id="ARBA00022692"/>
    </source>
</evidence>
<evidence type="ECO:0000256" key="5">
    <source>
        <dbReference type="ARBA" id="ARBA00023136"/>
    </source>
</evidence>
<dbReference type="CDD" id="cd14474">
    <property type="entry name" value="SPX_YDR089W"/>
    <property type="match status" value="1"/>
</dbReference>
<dbReference type="Proteomes" id="UP000799441">
    <property type="component" value="Unassembled WGS sequence"/>
</dbReference>
<dbReference type="EMBL" id="MU003790">
    <property type="protein sequence ID" value="KAF2721465.1"/>
    <property type="molecule type" value="Genomic_DNA"/>
</dbReference>
<feature type="region of interest" description="Disordered" evidence="6">
    <location>
        <begin position="399"/>
        <end position="499"/>
    </location>
</feature>
<dbReference type="GO" id="GO:0033254">
    <property type="term" value="C:vacuolar transporter chaperone complex"/>
    <property type="evidence" value="ECO:0007669"/>
    <property type="project" value="TreeGrafter"/>
</dbReference>
<keyword evidence="10" id="KW-1185">Reference proteome</keyword>
<evidence type="ECO:0000313" key="9">
    <source>
        <dbReference type="EMBL" id="KAF2721465.1"/>
    </source>
</evidence>
<dbReference type="PROSITE" id="PS51382">
    <property type="entry name" value="SPX"/>
    <property type="match status" value="1"/>
</dbReference>
<keyword evidence="5 7" id="KW-0472">Membrane</keyword>
<feature type="transmembrane region" description="Helical" evidence="7">
    <location>
        <begin position="599"/>
        <end position="619"/>
    </location>
</feature>
<feature type="transmembrane region" description="Helical" evidence="7">
    <location>
        <begin position="659"/>
        <end position="684"/>
    </location>
</feature>
<proteinExistence type="predicted"/>
<evidence type="ECO:0000256" key="4">
    <source>
        <dbReference type="ARBA" id="ARBA00022989"/>
    </source>
</evidence>
<feature type="transmembrane region" description="Helical" evidence="7">
    <location>
        <begin position="631"/>
        <end position="653"/>
    </location>
</feature>
<protein>
    <recommendedName>
        <fullName evidence="8">SPX domain-containing protein</fullName>
    </recommendedName>
</protein>
<comment type="caution">
    <text evidence="9">The sequence shown here is derived from an EMBL/GenBank/DDBJ whole genome shotgun (WGS) entry which is preliminary data.</text>
</comment>
<feature type="compositionally biased region" description="Polar residues" evidence="6">
    <location>
        <begin position="213"/>
        <end position="222"/>
    </location>
</feature>
<dbReference type="InterPro" id="IPR051572">
    <property type="entry name" value="VTC_Complex_Subunit"/>
</dbReference>
<dbReference type="PANTHER" id="PTHR46140:SF1">
    <property type="entry name" value="VACUOLAR TRANSPORTER CHAPERONE COMPLEX SUBUNIT 4-RELATED"/>
    <property type="match status" value="1"/>
</dbReference>
<dbReference type="AlphaFoldDB" id="A0A9P4Q8K5"/>
<dbReference type="InterPro" id="IPR004331">
    <property type="entry name" value="SPX_dom"/>
</dbReference>
<evidence type="ECO:0000256" key="7">
    <source>
        <dbReference type="SAM" id="Phobius"/>
    </source>
</evidence>
<feature type="region of interest" description="Disordered" evidence="6">
    <location>
        <begin position="530"/>
        <end position="557"/>
    </location>
</feature>
<feature type="domain" description="SPX" evidence="8">
    <location>
        <begin position="1"/>
        <end position="162"/>
    </location>
</feature>